<name>A0A1W1IFE3_9LACT</name>
<dbReference type="RefSeq" id="WP_086942446.1">
    <property type="nucleotide sequence ID" value="NZ_FONM01000030.1"/>
</dbReference>
<evidence type="ECO:0000256" key="1">
    <source>
        <dbReference type="SAM" id="Phobius"/>
    </source>
</evidence>
<dbReference type="OrthoDB" id="2167769at2"/>
<feature type="transmembrane region" description="Helical" evidence="1">
    <location>
        <begin position="7"/>
        <end position="25"/>
    </location>
</feature>
<evidence type="ECO:0000313" key="2">
    <source>
        <dbReference type="EMBL" id="SLM51609.1"/>
    </source>
</evidence>
<keyword evidence="3" id="KW-1185">Reference proteome</keyword>
<dbReference type="Proteomes" id="UP000195985">
    <property type="component" value="Unassembled WGS sequence"/>
</dbReference>
<sequence>MQPKQTRNGITFTLLSILYPLYLFTTKDPGSVSTTSLILALFLPIVGAIFALNIPEPKMKWTLAALNLFIFILFLYYTIALR</sequence>
<feature type="transmembrane region" description="Helical" evidence="1">
    <location>
        <begin position="37"/>
        <end position="54"/>
    </location>
</feature>
<keyword evidence="1" id="KW-0812">Transmembrane</keyword>
<protein>
    <submittedName>
        <fullName evidence="2">Uncharacterized protein</fullName>
    </submittedName>
</protein>
<proteinExistence type="predicted"/>
<dbReference type="AlphaFoldDB" id="A0A1W1IFE3"/>
<feature type="transmembrane region" description="Helical" evidence="1">
    <location>
        <begin position="61"/>
        <end position="79"/>
    </location>
</feature>
<reference evidence="3" key="1">
    <citation type="submission" date="2016-04" db="EMBL/GenBank/DDBJ databases">
        <authorList>
            <person name="Strepis N."/>
        </authorList>
    </citation>
    <scope>NUCLEOTIDE SEQUENCE [LARGE SCALE GENOMIC DNA]</scope>
</reference>
<gene>
    <name evidence="2" type="ORF">TPAS_1286</name>
</gene>
<keyword evidence="1" id="KW-0472">Membrane</keyword>
<organism evidence="2 3">
    <name type="scientific">Trichococcus pasteurii</name>
    <dbReference type="NCBI Taxonomy" id="43064"/>
    <lineage>
        <taxon>Bacteria</taxon>
        <taxon>Bacillati</taxon>
        <taxon>Bacillota</taxon>
        <taxon>Bacilli</taxon>
        <taxon>Lactobacillales</taxon>
        <taxon>Carnobacteriaceae</taxon>
        <taxon>Trichococcus</taxon>
    </lineage>
</organism>
<evidence type="ECO:0000313" key="3">
    <source>
        <dbReference type="Proteomes" id="UP000195985"/>
    </source>
</evidence>
<accession>A0A1W1IFE3</accession>
<dbReference type="STRING" id="43064.SAMN04488086_13012"/>
<dbReference type="EMBL" id="FWEY01000003">
    <property type="protein sequence ID" value="SLM51609.1"/>
    <property type="molecule type" value="Genomic_DNA"/>
</dbReference>
<keyword evidence="1" id="KW-1133">Transmembrane helix</keyword>